<keyword evidence="4" id="KW-0547">Nucleotide-binding</keyword>
<comment type="subcellular location">
    <subcellularLocation>
        <location evidence="1">Membrane</location>
        <topology evidence="1">Peripheral membrane protein</topology>
    </subcellularLocation>
</comment>
<keyword evidence="13" id="KW-1185">Reference proteome</keyword>
<sequence length="906" mass="97728">MVACRAFRAPGGTGGRQVIQQKASTKPVFELSKAQKVVTDYGVAALKAAEEKLSKINGLEGEIEKLSDGELRDRLVEDGSLESVFAVAREAAWRVLGLRAFDVQVLGGLVIAEGGLAEMATGEGKTLAAVAPVVYHALRGKGALVVTANDYLARRDADSVGQVARFLGLSVGLVEAGVESAARRKAYACDVTYVSNAELGFDFLRDALAYAPEDVVLRDSSSSSSSSFGFAVVDEADSILIDEARTPLIISEQVAAPAQKCEVARDLVEILREPEHYAVDSKASSAVLSEAGYRECQAALGIEDLADPRDPWAPFISNALRAKGLLVRDRDYVVRGDPPEVAIVDSFSGRVLEGRRWSDGLQQAVECKERTGVSPMTRPAASITFQALFGGDNLISTLAGMTGTASTDADEFSRVYGLGVVPIPTALPIARQDYEDAVYQSVEAKWRAAAAEVARAHAANRPVLVGTTSVEDSEDFTRRLRETYGIRAVALNARPEVAAQEGAVVAQAGRLGAVTVATNMAGRGTDIVLGGDSKFATKQLVERLLLLEEEDGNSAVLLSPETRAELKKAVASTISKLGSGGRLTRDEAEQASAATVESNKGGLADLRRAARRARDEIEAHLASEKAEVRRLGGLYVIGTERHESRRVDRQLRGRAGRQGDPGASRFFVSVEDRLFKIFGGDTIQRVMRTLRVGDDIPIEAKPVTDALSKIQEQVEKRNEGLRTAMLAFEEVVDAQRTQIYALRKSLLMASDVQAAEICRSWTASTANAVLGSAKDDFDLLKSRFDQMFAGAANFEVVPDDGDNNPEDFGIDLDAVFVKVGEARPQRSPARSFASLALLRLDKLWADHLANLNDLKDSVQFRAYQGTAPIEEYQRDAFALFSTLQTKLRSDTTYSFFQLLLVPPPPP</sequence>
<dbReference type="Proteomes" id="UP001230188">
    <property type="component" value="Unassembled WGS sequence"/>
</dbReference>
<dbReference type="InterPro" id="IPR044722">
    <property type="entry name" value="SecA_SF2_C"/>
</dbReference>
<accession>A0AAD7ULI6</accession>
<keyword evidence="7" id="KW-1278">Translocase</keyword>
<evidence type="ECO:0000313" key="13">
    <source>
        <dbReference type="Proteomes" id="UP001230188"/>
    </source>
</evidence>
<dbReference type="Gene3D" id="3.90.1440.10">
    <property type="entry name" value="SecA, preprotein cross-linking domain"/>
    <property type="match status" value="1"/>
</dbReference>
<dbReference type="InterPro" id="IPR011115">
    <property type="entry name" value="SecA_DEAD"/>
</dbReference>
<evidence type="ECO:0000256" key="5">
    <source>
        <dbReference type="ARBA" id="ARBA00022840"/>
    </source>
</evidence>
<dbReference type="PRINTS" id="PR00906">
    <property type="entry name" value="SECA"/>
</dbReference>
<protein>
    <recommendedName>
        <fullName evidence="14">Protein translocase subunit SecA</fullName>
    </recommendedName>
</protein>
<feature type="domain" description="Helicase ATP-binding" evidence="10">
    <location>
        <begin position="106"/>
        <end position="251"/>
    </location>
</feature>
<evidence type="ECO:0000259" key="11">
    <source>
        <dbReference type="PROSITE" id="PS51196"/>
    </source>
</evidence>
<dbReference type="HAMAP" id="MF_01382">
    <property type="entry name" value="SecA"/>
    <property type="match status" value="1"/>
</dbReference>
<dbReference type="PROSITE" id="PS01312">
    <property type="entry name" value="SECA"/>
    <property type="match status" value="1"/>
</dbReference>
<comment type="caution">
    <text evidence="12">The sequence shown here is derived from an EMBL/GenBank/DDBJ whole genome shotgun (WGS) entry which is preliminary data.</text>
</comment>
<dbReference type="InterPro" id="IPR036670">
    <property type="entry name" value="SecA_X-link_sf"/>
</dbReference>
<dbReference type="Pfam" id="PF01043">
    <property type="entry name" value="SecA_PP_bind"/>
    <property type="match status" value="1"/>
</dbReference>
<keyword evidence="6" id="KW-0653">Protein transport</keyword>
<organism evidence="12 13">
    <name type="scientific">Chrysophaeum taylorii</name>
    <dbReference type="NCBI Taxonomy" id="2483200"/>
    <lineage>
        <taxon>Eukaryota</taxon>
        <taxon>Sar</taxon>
        <taxon>Stramenopiles</taxon>
        <taxon>Ochrophyta</taxon>
        <taxon>Pelagophyceae</taxon>
        <taxon>Pelagomonadales</taxon>
        <taxon>Pelagomonadaceae</taxon>
        <taxon>Chrysophaeum</taxon>
    </lineage>
</organism>
<evidence type="ECO:0000256" key="6">
    <source>
        <dbReference type="ARBA" id="ARBA00022927"/>
    </source>
</evidence>
<evidence type="ECO:0000256" key="8">
    <source>
        <dbReference type="ARBA" id="ARBA00023010"/>
    </source>
</evidence>
<dbReference type="SMART" id="SM00958">
    <property type="entry name" value="SecA_PP_bind"/>
    <property type="match status" value="1"/>
</dbReference>
<dbReference type="Pfam" id="PF21090">
    <property type="entry name" value="P-loop_SecA"/>
    <property type="match status" value="1"/>
</dbReference>
<dbReference type="GO" id="GO:0005524">
    <property type="term" value="F:ATP binding"/>
    <property type="evidence" value="ECO:0007669"/>
    <property type="project" value="UniProtKB-KW"/>
</dbReference>
<dbReference type="Gene3D" id="1.10.3060.10">
    <property type="entry name" value="Helical scaffold and wing domains of SecA"/>
    <property type="match status" value="1"/>
</dbReference>
<dbReference type="GO" id="GO:0006605">
    <property type="term" value="P:protein targeting"/>
    <property type="evidence" value="ECO:0007669"/>
    <property type="project" value="InterPro"/>
</dbReference>
<keyword evidence="3" id="KW-0813">Transport</keyword>
<dbReference type="InterPro" id="IPR014001">
    <property type="entry name" value="Helicase_ATP-bd"/>
</dbReference>
<dbReference type="InterPro" id="IPR014018">
    <property type="entry name" value="SecA_motor_DEAD"/>
</dbReference>
<dbReference type="Pfam" id="PF07516">
    <property type="entry name" value="SecA_SW"/>
    <property type="match status" value="1"/>
</dbReference>
<dbReference type="PANTHER" id="PTHR30612">
    <property type="entry name" value="SECA INNER MEMBRANE COMPONENT OF SEC PROTEIN SECRETION SYSTEM"/>
    <property type="match status" value="1"/>
</dbReference>
<dbReference type="PROSITE" id="PS51192">
    <property type="entry name" value="HELICASE_ATP_BIND_1"/>
    <property type="match status" value="1"/>
</dbReference>
<proteinExistence type="inferred from homology"/>
<reference evidence="12" key="1">
    <citation type="submission" date="2023-01" db="EMBL/GenBank/DDBJ databases">
        <title>Metagenome sequencing of chrysophaentin producing Chrysophaeum taylorii.</title>
        <authorList>
            <person name="Davison J."/>
            <person name="Bewley C."/>
        </authorList>
    </citation>
    <scope>NUCLEOTIDE SEQUENCE</scope>
    <source>
        <strain evidence="12">NIES-1699</strain>
    </source>
</reference>
<dbReference type="SUPFAM" id="SSF81886">
    <property type="entry name" value="Helical scaffold and wing domains of SecA"/>
    <property type="match status" value="1"/>
</dbReference>
<evidence type="ECO:0000256" key="2">
    <source>
        <dbReference type="ARBA" id="ARBA00007650"/>
    </source>
</evidence>
<keyword evidence="8" id="KW-0811">Translocation</keyword>
<dbReference type="InterPro" id="IPR000185">
    <property type="entry name" value="SecA"/>
</dbReference>
<evidence type="ECO:0000259" key="10">
    <source>
        <dbReference type="PROSITE" id="PS51192"/>
    </source>
</evidence>
<dbReference type="SUPFAM" id="SSF81767">
    <property type="entry name" value="Pre-protein crosslinking domain of SecA"/>
    <property type="match status" value="1"/>
</dbReference>
<evidence type="ECO:0000256" key="3">
    <source>
        <dbReference type="ARBA" id="ARBA00022448"/>
    </source>
</evidence>
<dbReference type="SMART" id="SM00957">
    <property type="entry name" value="SecA_DEAD"/>
    <property type="match status" value="1"/>
</dbReference>
<evidence type="ECO:0000256" key="9">
    <source>
        <dbReference type="ARBA" id="ARBA00023136"/>
    </source>
</evidence>
<dbReference type="GO" id="GO:0017038">
    <property type="term" value="P:protein import"/>
    <property type="evidence" value="ECO:0007669"/>
    <property type="project" value="InterPro"/>
</dbReference>
<name>A0AAD7ULI6_9STRA</name>
<evidence type="ECO:0000256" key="1">
    <source>
        <dbReference type="ARBA" id="ARBA00004170"/>
    </source>
</evidence>
<gene>
    <name evidence="12" type="ORF">CTAYLR_009510</name>
</gene>
<dbReference type="SUPFAM" id="SSF52540">
    <property type="entry name" value="P-loop containing nucleoside triphosphate hydrolases"/>
    <property type="match status" value="2"/>
</dbReference>
<keyword evidence="5" id="KW-0067">ATP-binding</keyword>
<evidence type="ECO:0000256" key="7">
    <source>
        <dbReference type="ARBA" id="ARBA00022967"/>
    </source>
</evidence>
<dbReference type="PROSITE" id="PS51196">
    <property type="entry name" value="SECA_MOTOR_DEAD"/>
    <property type="match status" value="1"/>
</dbReference>
<dbReference type="CDD" id="cd17928">
    <property type="entry name" value="DEXDc_SecA"/>
    <property type="match status" value="1"/>
</dbReference>
<keyword evidence="9" id="KW-0472">Membrane</keyword>
<dbReference type="InterPro" id="IPR011130">
    <property type="entry name" value="SecA_preprotein_X-link_dom"/>
</dbReference>
<dbReference type="GO" id="GO:0006886">
    <property type="term" value="P:intracellular protein transport"/>
    <property type="evidence" value="ECO:0007669"/>
    <property type="project" value="InterPro"/>
</dbReference>
<feature type="domain" description="SecA family profile" evidence="11">
    <location>
        <begin position="31"/>
        <end position="699"/>
    </location>
</feature>
<dbReference type="AlphaFoldDB" id="A0AAD7ULI6"/>
<dbReference type="Gene3D" id="3.40.50.300">
    <property type="entry name" value="P-loop containing nucleotide triphosphate hydrolases"/>
    <property type="match status" value="2"/>
</dbReference>
<evidence type="ECO:0000313" key="12">
    <source>
        <dbReference type="EMBL" id="KAJ8611738.1"/>
    </source>
</evidence>
<dbReference type="GO" id="GO:0016020">
    <property type="term" value="C:membrane"/>
    <property type="evidence" value="ECO:0007669"/>
    <property type="project" value="UniProtKB-SubCell"/>
</dbReference>
<evidence type="ECO:0008006" key="14">
    <source>
        <dbReference type="Google" id="ProtNLM"/>
    </source>
</evidence>
<comment type="similarity">
    <text evidence="2">Belongs to the SecA family.</text>
</comment>
<dbReference type="EMBL" id="JAQMWT010000064">
    <property type="protein sequence ID" value="KAJ8611738.1"/>
    <property type="molecule type" value="Genomic_DNA"/>
</dbReference>
<dbReference type="Pfam" id="PF07517">
    <property type="entry name" value="SecA_DEAD"/>
    <property type="match status" value="1"/>
</dbReference>
<dbReference type="PANTHER" id="PTHR30612:SF0">
    <property type="entry name" value="CHLOROPLAST PROTEIN-TRANSPORTING ATPASE"/>
    <property type="match status" value="1"/>
</dbReference>
<dbReference type="InterPro" id="IPR011116">
    <property type="entry name" value="SecA_Wing/Scaffold"/>
</dbReference>
<dbReference type="InterPro" id="IPR020937">
    <property type="entry name" value="SecA_CS"/>
</dbReference>
<evidence type="ECO:0000256" key="4">
    <source>
        <dbReference type="ARBA" id="ARBA00022741"/>
    </source>
</evidence>
<dbReference type="InterPro" id="IPR027417">
    <property type="entry name" value="P-loop_NTPase"/>
</dbReference>
<dbReference type="InterPro" id="IPR036266">
    <property type="entry name" value="SecA_Wing/Scaffold_sf"/>
</dbReference>